<dbReference type="GO" id="GO:0120330">
    <property type="term" value="C:rixosome complex"/>
    <property type="evidence" value="ECO:0007669"/>
    <property type="project" value="UniProtKB-UniRule"/>
</dbReference>
<keyword evidence="5" id="KW-0698">rRNA processing</keyword>
<comment type="caution">
    <text evidence="6">The sequence shown here is derived from an EMBL/GenBank/DDBJ whole genome shotgun (WGS) entry which is preliminary data.</text>
</comment>
<dbReference type="SMART" id="SM00320">
    <property type="entry name" value="WD40"/>
    <property type="match status" value="4"/>
</dbReference>
<comment type="similarity">
    <text evidence="1 5">Belongs to the WD repeat IPI3/WDR18 family.</text>
</comment>
<dbReference type="GO" id="GO:0005656">
    <property type="term" value="C:nuclear pre-replicative complex"/>
    <property type="evidence" value="ECO:0007669"/>
    <property type="project" value="TreeGrafter"/>
</dbReference>
<keyword evidence="7" id="KW-1185">Reference proteome</keyword>
<evidence type="ECO:0000256" key="4">
    <source>
        <dbReference type="PROSITE-ProRule" id="PRU00221"/>
    </source>
</evidence>
<keyword evidence="5" id="KW-0539">Nucleus</keyword>
<dbReference type="EMBL" id="SDIL01000158">
    <property type="protein sequence ID" value="RXK35114.1"/>
    <property type="molecule type" value="Genomic_DNA"/>
</dbReference>
<organism evidence="6 7">
    <name type="scientific">Tremella mesenterica</name>
    <name type="common">Jelly fungus</name>
    <dbReference type="NCBI Taxonomy" id="5217"/>
    <lineage>
        <taxon>Eukaryota</taxon>
        <taxon>Fungi</taxon>
        <taxon>Dikarya</taxon>
        <taxon>Basidiomycota</taxon>
        <taxon>Agaricomycotina</taxon>
        <taxon>Tremellomycetes</taxon>
        <taxon>Tremellales</taxon>
        <taxon>Tremellaceae</taxon>
        <taxon>Tremella</taxon>
    </lineage>
</organism>
<dbReference type="InterPro" id="IPR036322">
    <property type="entry name" value="WD40_repeat_dom_sf"/>
</dbReference>
<evidence type="ECO:0000256" key="3">
    <source>
        <dbReference type="ARBA" id="ARBA00022737"/>
    </source>
</evidence>
<dbReference type="STRING" id="5217.A0A4Q1BBS2"/>
<comment type="subunit">
    <text evidence="5">Component of the RIX1 complex, composed of IPI1, RIX1/IPI2 and IPI3 in a 1:2:2 stoichiometry. The complex interacts (via RIX1) with MDN1 (via its hexameric AAA ATPase ring) and the pre-60S ribosome particles.</text>
</comment>
<accession>A0A4Q1BBS2</accession>
<dbReference type="OMA" id="GVNARIY"/>
<evidence type="ECO:0000313" key="7">
    <source>
        <dbReference type="Proteomes" id="UP000289152"/>
    </source>
</evidence>
<proteinExistence type="inferred from homology"/>
<comment type="function">
    <text evidence="5">Component of the RIX1 complex required for processing of ITS2 sequences from 35S pre-rRNA.</text>
</comment>
<dbReference type="PANTHER" id="PTHR18763">
    <property type="entry name" value="WD-REPEAT PROTEIN 18"/>
    <property type="match status" value="1"/>
</dbReference>
<feature type="repeat" description="WD" evidence="4">
    <location>
        <begin position="133"/>
        <end position="163"/>
    </location>
</feature>
<gene>
    <name evidence="6" type="ORF">M231_07631</name>
</gene>
<dbReference type="OrthoDB" id="756370at2759"/>
<dbReference type="InterPro" id="IPR045227">
    <property type="entry name" value="WDR18/Ipi3/RID3"/>
</dbReference>
<dbReference type="Pfam" id="PF00400">
    <property type="entry name" value="WD40"/>
    <property type="match status" value="1"/>
</dbReference>
<dbReference type="GO" id="GO:0006261">
    <property type="term" value="P:DNA-templated DNA replication"/>
    <property type="evidence" value="ECO:0007669"/>
    <property type="project" value="TreeGrafter"/>
</dbReference>
<evidence type="ECO:0000256" key="2">
    <source>
        <dbReference type="ARBA" id="ARBA00022574"/>
    </source>
</evidence>
<dbReference type="InParanoid" id="A0A4Q1BBS2"/>
<dbReference type="FunCoup" id="A0A4Q1BBS2">
    <property type="interactions" value="303"/>
</dbReference>
<dbReference type="SUPFAM" id="SSF50978">
    <property type="entry name" value="WD40 repeat-like"/>
    <property type="match status" value="1"/>
</dbReference>
<dbReference type="VEuPathDB" id="FungiDB:TREMEDRAFT_40560"/>
<sequence>MLPQEIILSACSTSTPGAGPSRPNTSLVPSIQAHDLLTCLPLHSYKSSTSALHSLSYVPSRNGQGGTIMAVQENKSLLYVWAWQKDQMLSKLHLPDKLTCFSISPNGVWATGGSPGGQIYLWELASGTLLSSFSAHYRQVVSLTFTPDSRLLLSASLDGSIHIHLVARLAEADHLGKPYGTLRDHTLAIRDVVVGKTSGVHGGRCWTISDDGTVKMWDLHPPFDLLCTFSLTPASIPTALVVDSSERFFYVSTSNGDIFYVPLFRRRDEVGGLGAVEAVGGGVFGSSAVKLEGGRVISLKTAITALALSITASHLLVGTVAGTVQIHSLPSHQHLSTISLPGPCSYISTLPRPPDMPVGPSTTTKDLWPVMEVKPLERVKNPPSWRTREASILLRADLDRLDSLRSVPVTKGNCAGLSVAVESQGTRYSLTEEKLRVLQEENTALREGLERATRINETMWRSIVDGVVESESS</sequence>
<name>A0A4Q1BBS2_TREME</name>
<dbReference type="PROSITE" id="PS50294">
    <property type="entry name" value="WD_REPEATS_REGION"/>
    <property type="match status" value="1"/>
</dbReference>
<dbReference type="GO" id="GO:0006364">
    <property type="term" value="P:rRNA processing"/>
    <property type="evidence" value="ECO:0007669"/>
    <property type="project" value="UniProtKB-UniRule"/>
</dbReference>
<evidence type="ECO:0000313" key="6">
    <source>
        <dbReference type="EMBL" id="RXK35114.1"/>
    </source>
</evidence>
<dbReference type="PANTHER" id="PTHR18763:SF0">
    <property type="entry name" value="WD REPEAT-CONTAINING PROTEIN 18"/>
    <property type="match status" value="1"/>
</dbReference>
<dbReference type="Proteomes" id="UP000289152">
    <property type="component" value="Unassembled WGS sequence"/>
</dbReference>
<dbReference type="Gene3D" id="2.130.10.10">
    <property type="entry name" value="YVTN repeat-like/Quinoprotein amine dehydrogenase"/>
    <property type="match status" value="2"/>
</dbReference>
<protein>
    <recommendedName>
        <fullName evidence="5">Pre-rRNA-processing protein IPI3</fullName>
    </recommendedName>
</protein>
<reference evidence="6 7" key="1">
    <citation type="submission" date="2016-06" db="EMBL/GenBank/DDBJ databases">
        <title>Evolution of pathogenesis and genome organization in the Tremellales.</title>
        <authorList>
            <person name="Cuomo C."/>
            <person name="Litvintseva A."/>
            <person name="Heitman J."/>
            <person name="Chen Y."/>
            <person name="Sun S."/>
            <person name="Springer D."/>
            <person name="Dromer F."/>
            <person name="Young S."/>
            <person name="Zeng Q."/>
            <person name="Chapman S."/>
            <person name="Gujja S."/>
            <person name="Saif S."/>
            <person name="Birren B."/>
        </authorList>
    </citation>
    <scope>NUCLEOTIDE SEQUENCE [LARGE SCALE GENOMIC DNA]</scope>
    <source>
        <strain evidence="6 7">ATCC 28783</strain>
    </source>
</reference>
<comment type="subcellular location">
    <subcellularLocation>
        <location evidence="5">Nucleus</location>
    </subcellularLocation>
</comment>
<dbReference type="PROSITE" id="PS50082">
    <property type="entry name" value="WD_REPEATS_2"/>
    <property type="match status" value="1"/>
</dbReference>
<evidence type="ECO:0000256" key="5">
    <source>
        <dbReference type="RuleBase" id="RU369067"/>
    </source>
</evidence>
<dbReference type="AlphaFoldDB" id="A0A4Q1BBS2"/>
<dbReference type="InterPro" id="IPR015943">
    <property type="entry name" value="WD40/YVTN_repeat-like_dom_sf"/>
</dbReference>
<keyword evidence="3" id="KW-0677">Repeat</keyword>
<evidence type="ECO:0000256" key="1">
    <source>
        <dbReference type="ARBA" id="ARBA00010143"/>
    </source>
</evidence>
<keyword evidence="2 4" id="KW-0853">WD repeat</keyword>
<dbReference type="InterPro" id="IPR001680">
    <property type="entry name" value="WD40_rpt"/>
</dbReference>